<gene>
    <name evidence="1" type="ORF">NCTC13337_01981</name>
</gene>
<dbReference type="EMBL" id="UHIC01000001">
    <property type="protein sequence ID" value="SUO96707.1"/>
    <property type="molecule type" value="Genomic_DNA"/>
</dbReference>
<evidence type="ECO:0000313" key="2">
    <source>
        <dbReference type="Proteomes" id="UP000254601"/>
    </source>
</evidence>
<protein>
    <submittedName>
        <fullName evidence="1">DNA mismatch repair protein</fullName>
    </submittedName>
</protein>
<keyword evidence="2" id="KW-1185">Reference proteome</keyword>
<dbReference type="SUPFAM" id="SSF55874">
    <property type="entry name" value="ATPase domain of HSP90 chaperone/DNA topoisomerase II/histidine kinase"/>
    <property type="match status" value="1"/>
</dbReference>
<name>A0A380MZ25_9GAMM</name>
<dbReference type="Proteomes" id="UP000254601">
    <property type="component" value="Unassembled WGS sequence"/>
</dbReference>
<dbReference type="RefSeq" id="WP_169818623.1">
    <property type="nucleotide sequence ID" value="NZ_LWHB01000057.1"/>
</dbReference>
<proteinExistence type="predicted"/>
<sequence length="236" mass="26679">MDNKYRMTVDLNVLEHLGINLYSNLSAVLTEIVANAWDADASKIQITIDENTPCQFIEIFDDGKGITSEEMNEKFLKVGYRRRLNSSDPEAVITASGRPVMGRKGLGKLALFSVADSVIIQSMGADGIAHGLTMETQAIRDAIKNNQAEYNPPFLPQECLTIKEKGTFIRLEKINNSRIKQTINSLKKRLARRFSVYGDKFKIIINHQEITMKDRDDIENTRFLWLLGGKKIDVNI</sequence>
<dbReference type="Pfam" id="PF13589">
    <property type="entry name" value="HATPase_c_3"/>
    <property type="match status" value="1"/>
</dbReference>
<dbReference type="AlphaFoldDB" id="A0A380MZ25"/>
<reference evidence="1 2" key="1">
    <citation type="submission" date="2018-06" db="EMBL/GenBank/DDBJ databases">
        <authorList>
            <consortium name="Pathogen Informatics"/>
            <person name="Doyle S."/>
        </authorList>
    </citation>
    <scope>NUCLEOTIDE SEQUENCE [LARGE SCALE GENOMIC DNA]</scope>
    <source>
        <strain evidence="1 2">NCTC13337</strain>
    </source>
</reference>
<accession>A0A380MZ25</accession>
<evidence type="ECO:0000313" key="1">
    <source>
        <dbReference type="EMBL" id="SUO96707.1"/>
    </source>
</evidence>
<organism evidence="1 2">
    <name type="scientific">Suttonella ornithocola</name>
    <dbReference type="NCBI Taxonomy" id="279832"/>
    <lineage>
        <taxon>Bacteria</taxon>
        <taxon>Pseudomonadati</taxon>
        <taxon>Pseudomonadota</taxon>
        <taxon>Gammaproteobacteria</taxon>
        <taxon>Cardiobacteriales</taxon>
        <taxon>Cardiobacteriaceae</taxon>
        <taxon>Suttonella</taxon>
    </lineage>
</organism>
<dbReference type="Gene3D" id="3.30.565.10">
    <property type="entry name" value="Histidine kinase-like ATPase, C-terminal domain"/>
    <property type="match status" value="1"/>
</dbReference>
<dbReference type="InterPro" id="IPR036890">
    <property type="entry name" value="HATPase_C_sf"/>
</dbReference>